<evidence type="ECO:0000256" key="5">
    <source>
        <dbReference type="ARBA" id="ARBA00022729"/>
    </source>
</evidence>
<dbReference type="CDD" id="cd23507">
    <property type="entry name" value="hydrophobin_I"/>
    <property type="match status" value="1"/>
</dbReference>
<dbReference type="GO" id="GO:0009277">
    <property type="term" value="C:fungal-type cell wall"/>
    <property type="evidence" value="ECO:0007669"/>
    <property type="project" value="InterPro"/>
</dbReference>
<accession>A0A8S0WL74</accession>
<evidence type="ECO:0000256" key="4">
    <source>
        <dbReference type="ARBA" id="ARBA00022525"/>
    </source>
</evidence>
<gene>
    <name evidence="8" type="ORF">AAE3_LOCUS2101</name>
</gene>
<dbReference type="PROSITE" id="PS00956">
    <property type="entry name" value="HYDROPHOBIN"/>
    <property type="match status" value="1"/>
</dbReference>
<dbReference type="InterPro" id="IPR001338">
    <property type="entry name" value="Class_I_Hydrophobin"/>
</dbReference>
<evidence type="ECO:0000313" key="9">
    <source>
        <dbReference type="Proteomes" id="UP000467700"/>
    </source>
</evidence>
<evidence type="ECO:0000256" key="7">
    <source>
        <dbReference type="RuleBase" id="RU365009"/>
    </source>
</evidence>
<comment type="caution">
    <text evidence="8">The sequence shown here is derived from an EMBL/GenBank/DDBJ whole genome shotgun (WGS) entry which is preliminary data.</text>
</comment>
<keyword evidence="4 7" id="KW-0964">Secreted</keyword>
<dbReference type="SMART" id="SM00075">
    <property type="entry name" value="HYDRO"/>
    <property type="match status" value="1"/>
</dbReference>
<evidence type="ECO:0000256" key="3">
    <source>
        <dbReference type="ARBA" id="ARBA00022512"/>
    </source>
</evidence>
<organism evidence="8 9">
    <name type="scientific">Cyclocybe aegerita</name>
    <name type="common">Black poplar mushroom</name>
    <name type="synonym">Agrocybe aegerita</name>
    <dbReference type="NCBI Taxonomy" id="1973307"/>
    <lineage>
        <taxon>Eukaryota</taxon>
        <taxon>Fungi</taxon>
        <taxon>Dikarya</taxon>
        <taxon>Basidiomycota</taxon>
        <taxon>Agaricomycotina</taxon>
        <taxon>Agaricomycetes</taxon>
        <taxon>Agaricomycetidae</taxon>
        <taxon>Agaricales</taxon>
        <taxon>Agaricineae</taxon>
        <taxon>Bolbitiaceae</taxon>
        <taxon>Cyclocybe</taxon>
    </lineage>
</organism>
<dbReference type="GO" id="GO:0005199">
    <property type="term" value="F:structural constituent of cell wall"/>
    <property type="evidence" value="ECO:0007669"/>
    <property type="project" value="InterPro"/>
</dbReference>
<keyword evidence="9" id="KW-1185">Reference proteome</keyword>
<comment type="subcellular location">
    <subcellularLocation>
        <location evidence="1 7">Secreted</location>
        <location evidence="1 7">Cell wall</location>
    </subcellularLocation>
</comment>
<keyword evidence="5 7" id="KW-0732">Signal</keyword>
<dbReference type="EMBL" id="CACVBS010000028">
    <property type="protein sequence ID" value="CAA7260092.1"/>
    <property type="molecule type" value="Genomic_DNA"/>
</dbReference>
<dbReference type="Proteomes" id="UP000467700">
    <property type="component" value="Unassembled WGS sequence"/>
</dbReference>
<dbReference type="Pfam" id="PF01185">
    <property type="entry name" value="Hydrophobin"/>
    <property type="match status" value="1"/>
</dbReference>
<keyword evidence="3 7" id="KW-0134">Cell wall</keyword>
<dbReference type="AlphaFoldDB" id="A0A8S0WL74"/>
<dbReference type="InterPro" id="IPR019778">
    <property type="entry name" value="Class_I_Hydrophobin_CS"/>
</dbReference>
<dbReference type="OrthoDB" id="4225815at2759"/>
<comment type="similarity">
    <text evidence="2 7">Belongs to the fungal hydrophobin family.</text>
</comment>
<evidence type="ECO:0000313" key="8">
    <source>
        <dbReference type="EMBL" id="CAA7260092.1"/>
    </source>
</evidence>
<protein>
    <recommendedName>
        <fullName evidence="7">Hydrophobin</fullName>
    </recommendedName>
</protein>
<sequence length="144" mass="15112">MVEERSRKRIKCLVFSPIFFTRTNLQHSFKYSLSNMQFKISALATIALATLAVATPVKRQVQCNTGPIQCCQSVQTAGSSPLAGLLGLLGVVVGPIDALVGLTCNPISVIGIGGNSCTAQPVCCTNNSFNGLIALGCTPINLNL</sequence>
<keyword evidence="6 7" id="KW-1015">Disulfide bond</keyword>
<evidence type="ECO:0000256" key="2">
    <source>
        <dbReference type="ARBA" id="ARBA00010446"/>
    </source>
</evidence>
<name>A0A8S0WL74_CYCAE</name>
<reference evidence="8 9" key="1">
    <citation type="submission" date="2020-01" db="EMBL/GenBank/DDBJ databases">
        <authorList>
            <person name="Gupta K D."/>
        </authorList>
    </citation>
    <scope>NUCLEOTIDE SEQUENCE [LARGE SCALE GENOMIC DNA]</scope>
</reference>
<evidence type="ECO:0000256" key="6">
    <source>
        <dbReference type="ARBA" id="ARBA00023157"/>
    </source>
</evidence>
<evidence type="ECO:0000256" key="1">
    <source>
        <dbReference type="ARBA" id="ARBA00004191"/>
    </source>
</evidence>
<proteinExistence type="inferred from homology"/>